<dbReference type="SUPFAM" id="SSF54814">
    <property type="entry name" value="Prokaryotic type KH domain (KH-domain type II)"/>
    <property type="match status" value="1"/>
</dbReference>
<evidence type="ECO:0000313" key="5">
    <source>
        <dbReference type="Proteomes" id="UP000015105"/>
    </source>
</evidence>
<reference evidence="5" key="2">
    <citation type="journal article" date="2017" name="Nat. Plants">
        <title>The Aegilops tauschii genome reveals multiple impacts of transposons.</title>
        <authorList>
            <person name="Zhao G."/>
            <person name="Zou C."/>
            <person name="Li K."/>
            <person name="Wang K."/>
            <person name="Li T."/>
            <person name="Gao L."/>
            <person name="Zhang X."/>
            <person name="Wang H."/>
            <person name="Yang Z."/>
            <person name="Liu X."/>
            <person name="Jiang W."/>
            <person name="Mao L."/>
            <person name="Kong X."/>
            <person name="Jiao Y."/>
            <person name="Jia J."/>
        </authorList>
    </citation>
    <scope>NUCLEOTIDE SEQUENCE [LARGE SCALE GENOMIC DNA]</scope>
    <source>
        <strain evidence="5">cv. AL8/78</strain>
    </source>
</reference>
<reference evidence="4" key="3">
    <citation type="journal article" date="2017" name="Nature">
        <title>Genome sequence of the progenitor of the wheat D genome Aegilops tauschii.</title>
        <authorList>
            <person name="Luo M.C."/>
            <person name="Gu Y.Q."/>
            <person name="Puiu D."/>
            <person name="Wang H."/>
            <person name="Twardziok S.O."/>
            <person name="Deal K.R."/>
            <person name="Huo N."/>
            <person name="Zhu T."/>
            <person name="Wang L."/>
            <person name="Wang Y."/>
            <person name="McGuire P.E."/>
            <person name="Liu S."/>
            <person name="Long H."/>
            <person name="Ramasamy R.K."/>
            <person name="Rodriguez J.C."/>
            <person name="Van S.L."/>
            <person name="Yuan L."/>
            <person name="Wang Z."/>
            <person name="Xia Z."/>
            <person name="Xiao L."/>
            <person name="Anderson O.D."/>
            <person name="Ouyang S."/>
            <person name="Liang Y."/>
            <person name="Zimin A.V."/>
            <person name="Pertea G."/>
            <person name="Qi P."/>
            <person name="Bennetzen J.L."/>
            <person name="Dai X."/>
            <person name="Dawson M.W."/>
            <person name="Muller H.G."/>
            <person name="Kugler K."/>
            <person name="Rivarola-Duarte L."/>
            <person name="Spannagl M."/>
            <person name="Mayer K.F.X."/>
            <person name="Lu F.H."/>
            <person name="Bevan M.W."/>
            <person name="Leroy P."/>
            <person name="Li P."/>
            <person name="You F.M."/>
            <person name="Sun Q."/>
            <person name="Liu Z."/>
            <person name="Lyons E."/>
            <person name="Wicker T."/>
            <person name="Salzberg S.L."/>
            <person name="Devos K.M."/>
            <person name="Dvorak J."/>
        </authorList>
    </citation>
    <scope>NUCLEOTIDE SEQUENCE [LARGE SCALE GENOMIC DNA]</scope>
    <source>
        <strain evidence="4">cv. AL8/78</strain>
    </source>
</reference>
<evidence type="ECO:0000313" key="4">
    <source>
        <dbReference type="EnsemblPlants" id="AET7Gv21362400.15"/>
    </source>
</evidence>
<accession>A0A453TEU9</accession>
<reference evidence="4" key="5">
    <citation type="journal article" date="2021" name="G3 (Bethesda)">
        <title>Aegilops tauschii genome assembly Aet v5.0 features greater sequence contiguity and improved annotation.</title>
        <authorList>
            <person name="Wang L."/>
            <person name="Zhu T."/>
            <person name="Rodriguez J.C."/>
            <person name="Deal K.R."/>
            <person name="Dubcovsky J."/>
            <person name="McGuire P.E."/>
            <person name="Lux T."/>
            <person name="Spannagl M."/>
            <person name="Mayer K.F.X."/>
            <person name="Baldrich P."/>
            <person name="Meyers B.C."/>
            <person name="Huo N."/>
            <person name="Gu Y.Q."/>
            <person name="Zhou H."/>
            <person name="Devos K.M."/>
            <person name="Bennetzen J.L."/>
            <person name="Unver T."/>
            <person name="Budak H."/>
            <person name="Gulick P.J."/>
            <person name="Galiba G."/>
            <person name="Kalapos B."/>
            <person name="Nelson D.R."/>
            <person name="Li P."/>
            <person name="You F.M."/>
            <person name="Luo M.C."/>
            <person name="Dvorak J."/>
        </authorList>
    </citation>
    <scope>NUCLEOTIDE SEQUENCE [LARGE SCALE GENOMIC DNA]</scope>
    <source>
        <strain evidence="4">cv. AL8/78</strain>
    </source>
</reference>
<protein>
    <recommendedName>
        <fullName evidence="3">K Homology domain-containing protein</fullName>
    </recommendedName>
</protein>
<feature type="compositionally biased region" description="Basic residues" evidence="2">
    <location>
        <begin position="1"/>
        <end position="11"/>
    </location>
</feature>
<dbReference type="EnsemblPlants" id="AET7Gv21362400.15">
    <property type="protein sequence ID" value="AET7Gv21362400.15"/>
    <property type="gene ID" value="AET7Gv21362400"/>
</dbReference>
<feature type="region of interest" description="Disordered" evidence="2">
    <location>
        <begin position="1"/>
        <end position="40"/>
    </location>
</feature>
<organism evidence="4 5">
    <name type="scientific">Aegilops tauschii subsp. strangulata</name>
    <name type="common">Goatgrass</name>
    <dbReference type="NCBI Taxonomy" id="200361"/>
    <lineage>
        <taxon>Eukaryota</taxon>
        <taxon>Viridiplantae</taxon>
        <taxon>Streptophyta</taxon>
        <taxon>Embryophyta</taxon>
        <taxon>Tracheophyta</taxon>
        <taxon>Spermatophyta</taxon>
        <taxon>Magnoliopsida</taxon>
        <taxon>Liliopsida</taxon>
        <taxon>Poales</taxon>
        <taxon>Poaceae</taxon>
        <taxon>BOP clade</taxon>
        <taxon>Pooideae</taxon>
        <taxon>Triticodae</taxon>
        <taxon>Triticeae</taxon>
        <taxon>Triticinae</taxon>
        <taxon>Aegilops</taxon>
    </lineage>
</organism>
<dbReference type="InterPro" id="IPR004088">
    <property type="entry name" value="KH_dom_type_1"/>
</dbReference>
<evidence type="ECO:0000256" key="1">
    <source>
        <dbReference type="PROSITE-ProRule" id="PRU00117"/>
    </source>
</evidence>
<evidence type="ECO:0000259" key="3">
    <source>
        <dbReference type="Pfam" id="PF00013"/>
    </source>
</evidence>
<evidence type="ECO:0000256" key="2">
    <source>
        <dbReference type="SAM" id="MobiDB-lite"/>
    </source>
</evidence>
<feature type="domain" description="K Homology" evidence="3">
    <location>
        <begin position="43"/>
        <end position="79"/>
    </location>
</feature>
<keyword evidence="1" id="KW-0694">RNA-binding</keyword>
<dbReference type="Gramene" id="AET7Gv21362400.15">
    <property type="protein sequence ID" value="AET7Gv21362400.15"/>
    <property type="gene ID" value="AET7Gv21362400"/>
</dbReference>
<dbReference type="Pfam" id="PF00013">
    <property type="entry name" value="KH_1"/>
    <property type="match status" value="1"/>
</dbReference>
<dbReference type="Proteomes" id="UP000015105">
    <property type="component" value="Chromosome 7D"/>
</dbReference>
<dbReference type="InterPro" id="IPR036612">
    <property type="entry name" value="KH_dom_type_1_sf"/>
</dbReference>
<dbReference type="InterPro" id="IPR009019">
    <property type="entry name" value="KH_sf_prok-type"/>
</dbReference>
<keyword evidence="5" id="KW-1185">Reference proteome</keyword>
<dbReference type="AlphaFoldDB" id="A0A453TEU9"/>
<dbReference type="PROSITE" id="PS50084">
    <property type="entry name" value="KH_TYPE_1"/>
    <property type="match status" value="1"/>
</dbReference>
<sequence length="89" mass="9582">PRHRPQGHARLRPAQPGHGCHGSDQPKTPMRSPVNKDAQEESVTIAVADEHMGAVIGRGGRIINEISKVSGAWIDISGKGEFIPGTRDR</sequence>
<reference evidence="5" key="1">
    <citation type="journal article" date="2014" name="Science">
        <title>Ancient hybridizations among the ancestral genomes of bread wheat.</title>
        <authorList>
            <consortium name="International Wheat Genome Sequencing Consortium,"/>
            <person name="Marcussen T."/>
            <person name="Sandve S.R."/>
            <person name="Heier L."/>
            <person name="Spannagl M."/>
            <person name="Pfeifer M."/>
            <person name="Jakobsen K.S."/>
            <person name="Wulff B.B."/>
            <person name="Steuernagel B."/>
            <person name="Mayer K.F."/>
            <person name="Olsen O.A."/>
        </authorList>
    </citation>
    <scope>NUCLEOTIDE SEQUENCE [LARGE SCALE GENOMIC DNA]</scope>
    <source>
        <strain evidence="5">cv. AL8/78</strain>
    </source>
</reference>
<name>A0A453TEU9_AEGTS</name>
<reference evidence="4" key="4">
    <citation type="submission" date="2019-03" db="UniProtKB">
        <authorList>
            <consortium name="EnsemblPlants"/>
        </authorList>
    </citation>
    <scope>IDENTIFICATION</scope>
</reference>
<dbReference type="GO" id="GO:0003723">
    <property type="term" value="F:RNA binding"/>
    <property type="evidence" value="ECO:0007669"/>
    <property type="project" value="UniProtKB-UniRule"/>
</dbReference>
<dbReference type="Gene3D" id="3.30.1370.10">
    <property type="entry name" value="K Homology domain, type 1"/>
    <property type="match status" value="1"/>
</dbReference>
<proteinExistence type="predicted"/>